<dbReference type="InterPro" id="IPR000403">
    <property type="entry name" value="PI3/4_kinase_cat_dom"/>
</dbReference>
<evidence type="ECO:0000256" key="1">
    <source>
        <dbReference type="ARBA" id="ARBA00006209"/>
    </source>
</evidence>
<dbReference type="CDD" id="cd00896">
    <property type="entry name" value="PI3Kc_III"/>
    <property type="match status" value="1"/>
</dbReference>
<dbReference type="InterPro" id="IPR042236">
    <property type="entry name" value="PI3K_accessory_sf"/>
</dbReference>
<evidence type="ECO:0000259" key="10">
    <source>
        <dbReference type="PROSITE" id="PS51547"/>
    </source>
</evidence>
<dbReference type="InterPro" id="IPR001263">
    <property type="entry name" value="PI3K_accessory_dom"/>
</dbReference>
<evidence type="ECO:0000259" key="8">
    <source>
        <dbReference type="PROSITE" id="PS50290"/>
    </source>
</evidence>
<protein>
    <recommendedName>
        <fullName evidence="7">Phosphatidylinositol 3-kinase VPS34</fullName>
        <ecNumber evidence="7">2.7.1.137</ecNumber>
    </recommendedName>
</protein>
<dbReference type="SMART" id="SM00142">
    <property type="entry name" value="PI3K_C2"/>
    <property type="match status" value="1"/>
</dbReference>
<dbReference type="InterPro" id="IPR002420">
    <property type="entry name" value="PI3K-type_C2_dom"/>
</dbReference>
<dbReference type="GO" id="GO:0005777">
    <property type="term" value="C:peroxisome"/>
    <property type="evidence" value="ECO:0007669"/>
    <property type="project" value="TreeGrafter"/>
</dbReference>
<feature type="domain" description="PIK helical" evidence="9">
    <location>
        <begin position="278"/>
        <end position="497"/>
    </location>
</feature>
<keyword evidence="4 7" id="KW-0418">Kinase</keyword>
<dbReference type="OrthoDB" id="67688at2759"/>
<evidence type="ECO:0000256" key="2">
    <source>
        <dbReference type="ARBA" id="ARBA00022679"/>
    </source>
</evidence>
<dbReference type="Gene3D" id="2.60.40.150">
    <property type="entry name" value="C2 domain"/>
    <property type="match status" value="1"/>
</dbReference>
<dbReference type="InterPro" id="IPR008290">
    <property type="entry name" value="PI3K_Vps34"/>
</dbReference>
<dbReference type="GO" id="GO:0005524">
    <property type="term" value="F:ATP binding"/>
    <property type="evidence" value="ECO:0007669"/>
    <property type="project" value="UniProtKB-UniRule"/>
</dbReference>
<dbReference type="SMART" id="SM00145">
    <property type="entry name" value="PI3Ka"/>
    <property type="match status" value="1"/>
</dbReference>
<evidence type="ECO:0000313" key="12">
    <source>
        <dbReference type="Proteomes" id="UP000245699"/>
    </source>
</evidence>
<evidence type="ECO:0000256" key="7">
    <source>
        <dbReference type="PIRNR" id="PIRNR000587"/>
    </source>
</evidence>
<dbReference type="PROSITE" id="PS51547">
    <property type="entry name" value="C2_PI3K"/>
    <property type="match status" value="1"/>
</dbReference>
<dbReference type="InterPro" id="IPR018936">
    <property type="entry name" value="PI3/4_kinase_CS"/>
</dbReference>
<proteinExistence type="inferred from homology"/>
<dbReference type="InterPro" id="IPR036940">
    <property type="entry name" value="PI3/4_kinase_cat_sf"/>
</dbReference>
<evidence type="ECO:0000313" key="11">
    <source>
        <dbReference type="EMBL" id="PVU93057.1"/>
    </source>
</evidence>
<comment type="caution">
    <text evidence="11">The sequence shown here is derived from an EMBL/GenBank/DDBJ whole genome shotgun (WGS) entry which is preliminary data.</text>
</comment>
<dbReference type="Pfam" id="PF00613">
    <property type="entry name" value="PI3Ka"/>
    <property type="match status" value="1"/>
</dbReference>
<dbReference type="FunFam" id="3.30.1010.10:FF:000002">
    <property type="entry name" value="Phosphatidylinositol 3-kinase catalytic subunit type 3"/>
    <property type="match status" value="1"/>
</dbReference>
<accession>A0A2T9YL44</accession>
<keyword evidence="3 7" id="KW-0547">Nucleotide-binding</keyword>
<dbReference type="Proteomes" id="UP000245699">
    <property type="component" value="Unassembled WGS sequence"/>
</dbReference>
<dbReference type="PANTHER" id="PTHR10048">
    <property type="entry name" value="PHOSPHATIDYLINOSITOL KINASE"/>
    <property type="match status" value="1"/>
</dbReference>
<evidence type="ECO:0000259" key="9">
    <source>
        <dbReference type="PROSITE" id="PS51545"/>
    </source>
</evidence>
<dbReference type="GO" id="GO:0048015">
    <property type="term" value="P:phosphatidylinositol-mediated signaling"/>
    <property type="evidence" value="ECO:0007669"/>
    <property type="project" value="TreeGrafter"/>
</dbReference>
<dbReference type="GO" id="GO:0000045">
    <property type="term" value="P:autophagosome assembly"/>
    <property type="evidence" value="ECO:0007669"/>
    <property type="project" value="TreeGrafter"/>
</dbReference>
<dbReference type="Gene3D" id="3.30.1010.10">
    <property type="entry name" value="Phosphatidylinositol 3-kinase Catalytic Subunit, Chain A, domain 4"/>
    <property type="match status" value="1"/>
</dbReference>
<comment type="catalytic activity">
    <reaction evidence="6">
        <text>a 1,2-diacyl-sn-glycero-3-phospho-(1D-myo-inositol) + ATP = a 1,2-diacyl-sn-glycero-3-phospho-(1D-myo-inositol-3-phosphate) + ADP + H(+)</text>
        <dbReference type="Rhea" id="RHEA:12709"/>
        <dbReference type="ChEBI" id="CHEBI:15378"/>
        <dbReference type="ChEBI" id="CHEBI:30616"/>
        <dbReference type="ChEBI" id="CHEBI:57880"/>
        <dbReference type="ChEBI" id="CHEBI:58088"/>
        <dbReference type="ChEBI" id="CHEBI:456216"/>
        <dbReference type="EC" id="2.7.1.137"/>
    </reaction>
    <physiologicalReaction direction="left-to-right" evidence="6">
        <dbReference type="Rhea" id="RHEA:12710"/>
    </physiologicalReaction>
</comment>
<gene>
    <name evidence="11" type="ORF">BB559_003465</name>
</gene>
<dbReference type="PIRSF" id="PIRSF000587">
    <property type="entry name" value="PI3K_Vps34"/>
    <property type="match status" value="1"/>
</dbReference>
<dbReference type="Pfam" id="PF00792">
    <property type="entry name" value="PI3K_C2"/>
    <property type="match status" value="1"/>
</dbReference>
<dbReference type="PROSITE" id="PS51545">
    <property type="entry name" value="PIK_HELICAL"/>
    <property type="match status" value="1"/>
</dbReference>
<dbReference type="SUPFAM" id="SSF49562">
    <property type="entry name" value="C2 domain (Calcium/lipid-binding domain, CaLB)"/>
    <property type="match status" value="1"/>
</dbReference>
<keyword evidence="2 7" id="KW-0808">Transferase</keyword>
<dbReference type="GO" id="GO:0016303">
    <property type="term" value="F:1-phosphatidylinositol-3-kinase activity"/>
    <property type="evidence" value="ECO:0007669"/>
    <property type="project" value="UniProtKB-UniRule"/>
</dbReference>
<dbReference type="InterPro" id="IPR011009">
    <property type="entry name" value="Kinase-like_dom_sf"/>
</dbReference>
<sequence length="884" mass="102784">MDYTEQTTNFHDFSYYTSKDLAINVSIKILELEGRLAPENGIILHRELEPYAEWEQESEFYVTAQLWTDGQPMCLPMQTAYKPLHNKKEWNETLEMPVKYCDLSYNTIFALTVWRYGNDKKMSIVGGNQARIFSRNNKLKEGKQRINLIPGKAADTAPDRDFTAKREKNSLDILEKNLKKYENNEMKKLDWLDKLVFEKIEKSRNKMKEELDGIFLTFELNKFDFPLVWSETERIDSERLYIGDERFYFVFDPELFRKNVVESKYRKLVRGNFYGHLDKDLKPNLKTRDQLLTIINYTPSKAMTDLEKDLIWKYRYFLKNNHMAIGKFVQSVDWKDEREAPEAKRLLIMWENVGIEEALELLCPHINQNSKTVWSYSISILNNTSNSIILMYLLQLVQAIRFEPGSRKEIKTNIETNSSSISRRLSLEEIQTNINPLGVSANKDVDYDLGQLAQFLVNRSLDNTELCTRLYWHLMVECESNEYGKLYGRVAYHLMSTMVLSNKGRLERELLRRQSELVLKLSKVSREISKSKEFRTKKVEFLQNYLNDPKNELLNFKPIPFPTNPKIIVTGMVPEKANVFKSAMSPLLLVFNTIEGKEYTIIYKCGDDMRQDQLVLQIIKVMDTLLQKESLDLKLTCYGVLATGVDQGMTEFVPSMSLASILAENSNKITNYFQKTYSKSSGPSNYLSEDTIMDNYIKSCAGYCVITYLLGVGDRHLDNLLLTESGKLFHVDYGFILGNDPKPFPPPIKLCKEMVEAMSPSLQTGGSGSLGSNGDLGLEEQQQLVKSKWYNRFKSHCFVTYLLLRKTENSRLIINLFYLVNRSGLPDISIEPDRAIHFIENRLRMDLNDEMATKYFNSVMNDSINALFPQVMETIHKWAQYWRN</sequence>
<dbReference type="PROSITE" id="PS50290">
    <property type="entry name" value="PI3_4_KINASE_3"/>
    <property type="match status" value="1"/>
</dbReference>
<reference evidence="11 12" key="1">
    <citation type="journal article" date="2018" name="MBio">
        <title>Comparative Genomics Reveals the Core Gene Toolbox for the Fungus-Insect Symbiosis.</title>
        <authorList>
            <person name="Wang Y."/>
            <person name="Stata M."/>
            <person name="Wang W."/>
            <person name="Stajich J.E."/>
            <person name="White M.M."/>
            <person name="Moncalvo J.M."/>
        </authorList>
    </citation>
    <scope>NUCLEOTIDE SEQUENCE [LARGE SCALE GENOMIC DNA]</scope>
    <source>
        <strain evidence="11 12">AUS-77-4</strain>
    </source>
</reference>
<dbReference type="InterPro" id="IPR016024">
    <property type="entry name" value="ARM-type_fold"/>
</dbReference>
<organism evidence="11 12">
    <name type="scientific">Furculomyces boomerangus</name>
    <dbReference type="NCBI Taxonomy" id="61424"/>
    <lineage>
        <taxon>Eukaryota</taxon>
        <taxon>Fungi</taxon>
        <taxon>Fungi incertae sedis</taxon>
        <taxon>Zoopagomycota</taxon>
        <taxon>Kickxellomycotina</taxon>
        <taxon>Harpellomycetes</taxon>
        <taxon>Harpellales</taxon>
        <taxon>Harpellaceae</taxon>
        <taxon>Furculomyces</taxon>
    </lineage>
</organism>
<dbReference type="InterPro" id="IPR015433">
    <property type="entry name" value="PI3/4_kinase"/>
</dbReference>
<evidence type="ECO:0000256" key="5">
    <source>
        <dbReference type="ARBA" id="ARBA00022840"/>
    </source>
</evidence>
<evidence type="ECO:0000256" key="3">
    <source>
        <dbReference type="ARBA" id="ARBA00022741"/>
    </source>
</evidence>
<feature type="domain" description="PI3K/PI4K catalytic" evidence="8">
    <location>
        <begin position="573"/>
        <end position="868"/>
    </location>
</feature>
<dbReference type="SUPFAM" id="SSF48371">
    <property type="entry name" value="ARM repeat"/>
    <property type="match status" value="1"/>
</dbReference>
<dbReference type="PROSITE" id="PS00916">
    <property type="entry name" value="PI3_4_KINASE_2"/>
    <property type="match status" value="1"/>
</dbReference>
<dbReference type="EMBL" id="MBFT01000337">
    <property type="protein sequence ID" value="PVU93057.1"/>
    <property type="molecule type" value="Genomic_DNA"/>
</dbReference>
<dbReference type="Gene3D" id="1.10.1070.11">
    <property type="entry name" value="Phosphatidylinositol 3-/4-kinase, catalytic domain"/>
    <property type="match status" value="1"/>
</dbReference>
<dbReference type="GO" id="GO:0000407">
    <property type="term" value="C:phagophore assembly site"/>
    <property type="evidence" value="ECO:0007669"/>
    <property type="project" value="TreeGrafter"/>
</dbReference>
<evidence type="ECO:0000256" key="4">
    <source>
        <dbReference type="ARBA" id="ARBA00022777"/>
    </source>
</evidence>
<dbReference type="AlphaFoldDB" id="A0A2T9YL44"/>
<dbReference type="EC" id="2.7.1.137" evidence="7"/>
<dbReference type="InterPro" id="IPR035892">
    <property type="entry name" value="C2_domain_sf"/>
</dbReference>
<dbReference type="GO" id="GO:0034271">
    <property type="term" value="C:phosphatidylinositol 3-kinase complex, class III, type I"/>
    <property type="evidence" value="ECO:0007669"/>
    <property type="project" value="TreeGrafter"/>
</dbReference>
<dbReference type="GO" id="GO:0034272">
    <property type="term" value="C:phosphatidylinositol 3-kinase complex, class III, type II"/>
    <property type="evidence" value="ECO:0007669"/>
    <property type="project" value="TreeGrafter"/>
</dbReference>
<comment type="similarity">
    <text evidence="1">Belongs to the PI3/PI4-kinase family. Type III PI4K subfamily.</text>
</comment>
<evidence type="ECO:0000256" key="6">
    <source>
        <dbReference type="ARBA" id="ARBA00023985"/>
    </source>
</evidence>
<dbReference type="SMART" id="SM00146">
    <property type="entry name" value="PI3Kc"/>
    <property type="match status" value="1"/>
</dbReference>
<feature type="domain" description="C2 PI3K-type" evidence="10">
    <location>
        <begin position="21"/>
        <end position="199"/>
    </location>
</feature>
<dbReference type="InterPro" id="IPR057756">
    <property type="entry name" value="PI3-kinase_type3/VPS34_cat"/>
</dbReference>
<dbReference type="GO" id="GO:0006897">
    <property type="term" value="P:endocytosis"/>
    <property type="evidence" value="ECO:0007669"/>
    <property type="project" value="TreeGrafter"/>
</dbReference>
<keyword evidence="12" id="KW-1185">Reference proteome</keyword>
<name>A0A2T9YL44_9FUNG</name>
<dbReference type="Pfam" id="PF00454">
    <property type="entry name" value="PI3_PI4_kinase"/>
    <property type="match status" value="1"/>
</dbReference>
<dbReference type="SUPFAM" id="SSF56112">
    <property type="entry name" value="Protein kinase-like (PK-like)"/>
    <property type="match status" value="1"/>
</dbReference>
<keyword evidence="5 7" id="KW-0067">ATP-binding</keyword>
<dbReference type="GO" id="GO:0005768">
    <property type="term" value="C:endosome"/>
    <property type="evidence" value="ECO:0007669"/>
    <property type="project" value="TreeGrafter"/>
</dbReference>
<dbReference type="PANTHER" id="PTHR10048:SF7">
    <property type="entry name" value="PHOSPHATIDYLINOSITOL 3-KINASE CATALYTIC SUBUNIT TYPE 3"/>
    <property type="match status" value="1"/>
</dbReference>
<dbReference type="Gene3D" id="1.25.40.70">
    <property type="entry name" value="Phosphatidylinositol 3-kinase, accessory domain (PIK)"/>
    <property type="match status" value="1"/>
</dbReference>
<dbReference type="STRING" id="61424.A0A2T9YL44"/>